<evidence type="ECO:0000313" key="16">
    <source>
        <dbReference type="Proteomes" id="UP000092461"/>
    </source>
</evidence>
<evidence type="ECO:0000256" key="9">
    <source>
        <dbReference type="ARBA" id="ARBA00023180"/>
    </source>
</evidence>
<dbReference type="Proteomes" id="UP000092461">
    <property type="component" value="Unassembled WGS sequence"/>
</dbReference>
<dbReference type="GO" id="GO:0032880">
    <property type="term" value="P:regulation of protein localization"/>
    <property type="evidence" value="ECO:0007669"/>
    <property type="project" value="TreeGrafter"/>
</dbReference>
<keyword evidence="6 13" id="KW-1133">Transmembrane helix</keyword>
<dbReference type="PANTHER" id="PTHR14605">
    <property type="entry name" value="CHST5 PROTEIN"/>
    <property type="match status" value="1"/>
</dbReference>
<dbReference type="EnsemblMetazoa" id="LLOJ008033-RA">
    <property type="protein sequence ID" value="LLOJ008033-PA"/>
    <property type="gene ID" value="LLOJ008033"/>
</dbReference>
<dbReference type="VEuPathDB" id="VectorBase:LLOJ008033"/>
<proteinExistence type="inferred from homology"/>
<reference evidence="15" key="3">
    <citation type="submission" date="2020-05" db="UniProtKB">
        <authorList>
            <consortium name="EnsemblMetazoa"/>
        </authorList>
    </citation>
    <scope>IDENTIFICATION</scope>
    <source>
        <strain evidence="15">Jacobina</strain>
    </source>
</reference>
<comment type="similarity">
    <text evidence="2">Belongs to the TMEM231 family.</text>
</comment>
<evidence type="ECO:0000256" key="3">
    <source>
        <dbReference type="ARBA" id="ARBA00015087"/>
    </source>
</evidence>
<keyword evidence="4" id="KW-1003">Cell membrane</keyword>
<evidence type="ECO:0000256" key="11">
    <source>
        <dbReference type="ARBA" id="ARBA00024803"/>
    </source>
</evidence>
<comment type="function">
    <text evidence="11">Transmembrane component of the tectonic-like complex, a complex localized at the transition zone of primary cilia and acting as a barrier that prevents diffusion of transmembrane proteins between the cilia and plasma membranes. Required for ciliogenesis and sonic hedgehog/SHH signaling.</text>
</comment>
<evidence type="ECO:0000256" key="13">
    <source>
        <dbReference type="SAM" id="Phobius"/>
    </source>
</evidence>
<reference evidence="16" key="1">
    <citation type="submission" date="2012-05" db="EMBL/GenBank/DDBJ databases">
        <title>Whole Genome Assembly of Lutzomyia longipalpis.</title>
        <authorList>
            <person name="Richards S."/>
            <person name="Qu C."/>
            <person name="Dillon R."/>
            <person name="Worley K."/>
            <person name="Scherer S."/>
            <person name="Batterton M."/>
            <person name="Taylor A."/>
            <person name="Hawes A."/>
            <person name="Hernandez B."/>
            <person name="Kovar C."/>
            <person name="Mandapat C."/>
            <person name="Pham C."/>
            <person name="Qu C."/>
            <person name="Jing C."/>
            <person name="Bess C."/>
            <person name="Bandaranaike D."/>
            <person name="Ngo D."/>
            <person name="Ongeri F."/>
            <person name="Arias F."/>
            <person name="Lara F."/>
            <person name="Weissenberger G."/>
            <person name="Kamau G."/>
            <person name="Han H."/>
            <person name="Shen H."/>
            <person name="Dinh H."/>
            <person name="Khalil I."/>
            <person name="Jones J."/>
            <person name="Shafer J."/>
            <person name="Jayaseelan J."/>
            <person name="Quiroz J."/>
            <person name="Blankenburg K."/>
            <person name="Nguyen L."/>
            <person name="Jackson L."/>
            <person name="Francisco L."/>
            <person name="Tang L.-Y."/>
            <person name="Pu L.-L."/>
            <person name="Perales L."/>
            <person name="Lorensuhewa L."/>
            <person name="Munidasa M."/>
            <person name="Coyle M."/>
            <person name="Taylor M."/>
            <person name="Puazo M."/>
            <person name="Firestine M."/>
            <person name="Scheel M."/>
            <person name="Javaid M."/>
            <person name="Wang M."/>
            <person name="Li M."/>
            <person name="Tabassum N."/>
            <person name="Saada N."/>
            <person name="Osuji N."/>
            <person name="Aqrawi P."/>
            <person name="Fu Q."/>
            <person name="Thornton R."/>
            <person name="Raj R."/>
            <person name="Goodspeed R."/>
            <person name="Mata R."/>
            <person name="Najjar R."/>
            <person name="Gubbala S."/>
            <person name="Lee S."/>
            <person name="Denson S."/>
            <person name="Patil S."/>
            <person name="Macmil S."/>
            <person name="Qi S."/>
            <person name="Matskevitch T."/>
            <person name="Palculict T."/>
            <person name="Mathew T."/>
            <person name="Vee V."/>
            <person name="Velamala V."/>
            <person name="Korchina V."/>
            <person name="Cai W."/>
            <person name="Liu W."/>
            <person name="Dai W."/>
            <person name="Zou X."/>
            <person name="Zhu Y."/>
            <person name="Zhang Y."/>
            <person name="Wu Y.-Q."/>
            <person name="Xin Y."/>
            <person name="Nazarath L."/>
            <person name="Kovar C."/>
            <person name="Han Y."/>
            <person name="Muzny D."/>
            <person name="Gibbs R."/>
        </authorList>
    </citation>
    <scope>NUCLEOTIDE SEQUENCE [LARGE SCALE GENOMIC DNA]</scope>
    <source>
        <strain evidence="16">Jacobina</strain>
    </source>
</reference>
<dbReference type="InterPro" id="IPR019306">
    <property type="entry name" value="TMEM231"/>
</dbReference>
<evidence type="ECO:0000256" key="5">
    <source>
        <dbReference type="ARBA" id="ARBA00022692"/>
    </source>
</evidence>
<evidence type="ECO:0000256" key="2">
    <source>
        <dbReference type="ARBA" id="ARBA00009082"/>
    </source>
</evidence>
<dbReference type="AlphaFoldDB" id="A0A1B0CT34"/>
<keyword evidence="5 13" id="KW-0812">Transmembrane</keyword>
<name>A0A1B0CT34_LUTLO</name>
<organism evidence="15 16">
    <name type="scientific">Lutzomyia longipalpis</name>
    <name type="common">Sand fly</name>
    <dbReference type="NCBI Taxonomy" id="7200"/>
    <lineage>
        <taxon>Eukaryota</taxon>
        <taxon>Metazoa</taxon>
        <taxon>Ecdysozoa</taxon>
        <taxon>Arthropoda</taxon>
        <taxon>Hexapoda</taxon>
        <taxon>Insecta</taxon>
        <taxon>Pterygota</taxon>
        <taxon>Neoptera</taxon>
        <taxon>Endopterygota</taxon>
        <taxon>Diptera</taxon>
        <taxon>Nematocera</taxon>
        <taxon>Psychodoidea</taxon>
        <taxon>Psychodidae</taxon>
        <taxon>Lutzomyia</taxon>
        <taxon>Lutzomyia</taxon>
    </lineage>
</organism>
<dbReference type="GO" id="GO:0035869">
    <property type="term" value="C:ciliary transition zone"/>
    <property type="evidence" value="ECO:0007669"/>
    <property type="project" value="TreeGrafter"/>
</dbReference>
<dbReference type="VEuPathDB" id="VectorBase:LLONM1_005451"/>
<keyword evidence="8 13" id="KW-0472">Membrane</keyword>
<dbReference type="GO" id="GO:0060271">
    <property type="term" value="P:cilium assembly"/>
    <property type="evidence" value="ECO:0007669"/>
    <property type="project" value="TreeGrafter"/>
</dbReference>
<dbReference type="PANTHER" id="PTHR14605:SF1">
    <property type="entry name" value="TRANSMEMBRANE PROTEIN 231"/>
    <property type="match status" value="1"/>
</dbReference>
<dbReference type="GO" id="GO:0060170">
    <property type="term" value="C:ciliary membrane"/>
    <property type="evidence" value="ECO:0007669"/>
    <property type="project" value="UniProtKB-SubCell"/>
</dbReference>
<comment type="subcellular location">
    <subcellularLocation>
        <location evidence="1">Cell projection</location>
        <location evidence="1">Cilium membrane</location>
        <topology evidence="1">Multi-pass membrane protein</topology>
    </subcellularLocation>
</comment>
<keyword evidence="10" id="KW-0966">Cell projection</keyword>
<dbReference type="EMBL" id="AJWK01026974">
    <property type="status" value="NOT_ANNOTATED_CDS"/>
    <property type="molecule type" value="Genomic_DNA"/>
</dbReference>
<protein>
    <recommendedName>
        <fullName evidence="3">Transmembrane protein 231</fullName>
    </recommendedName>
</protein>
<evidence type="ECO:0000256" key="12">
    <source>
        <dbReference type="SAM" id="MobiDB-lite"/>
    </source>
</evidence>
<keyword evidence="9" id="KW-0325">Glycoprotein</keyword>
<evidence type="ECO:0000256" key="1">
    <source>
        <dbReference type="ARBA" id="ARBA00004272"/>
    </source>
</evidence>
<accession>A0A1B0CT34</accession>
<reference evidence="14" key="2">
    <citation type="journal article" date="2020" name="BMC">
        <title>Leishmania infection induces a limited differential gene expression in the sand fly midgut.</title>
        <authorList>
            <person name="Coutinho-Abreu I.V."/>
            <person name="Serafim T.D."/>
            <person name="Meneses C."/>
            <person name="Kamhawi S."/>
            <person name="Oliveira F."/>
            <person name="Valenzuela J.G."/>
        </authorList>
    </citation>
    <scope>NUCLEOTIDE SEQUENCE</scope>
    <source>
        <strain evidence="14">Jacobina</strain>
        <tissue evidence="14">Midgut</tissue>
    </source>
</reference>
<feature type="transmembrane region" description="Helical" evidence="13">
    <location>
        <begin position="21"/>
        <end position="43"/>
    </location>
</feature>
<sequence length="421" mass="47687">MKLLTIHSKSVNILYKHHLCSFAALFVAITTLSALLIPFYIVIFANTDLWHQTVTIYEQPNVTFTYKYNFIAILENDEVAGCSSLPYVNDLLENAQKCSTVKFIEEDFNNDGLIDSMDLSFDLDIPRENAVKEIIVQIFFEGTIKADCHLDIPTVFFLQEHTNIPPNTQLLFHTHAKLHQKSSFYCPFFIRNVQSRFNPFNLNATNFGDFRTVKVYEKLKMNPAYIGFEDTKKFTEPTDGVAAVKIHVEIGEISARYHTSVWRKVRELWIQYFCLAVLFLLAVQKVKDYAFMNCGLVPDALDVELHSHVIDAVLLVYGMCHMSAPPAARLFAVTLNGSPQGVLNSWVIDALLQGSRIDTIGTRGGKQLTEDRVEEEPGDTNTQHNDPRVAGSLRVLLYPLPDGLNIRRNLRTRLSCGQGGF</sequence>
<evidence type="ECO:0000256" key="6">
    <source>
        <dbReference type="ARBA" id="ARBA00022989"/>
    </source>
</evidence>
<evidence type="ECO:0000313" key="15">
    <source>
        <dbReference type="EnsemblMetazoa" id="LLOJ008033-PA"/>
    </source>
</evidence>
<evidence type="ECO:0000256" key="7">
    <source>
        <dbReference type="ARBA" id="ARBA00023069"/>
    </source>
</evidence>
<evidence type="ECO:0000256" key="4">
    <source>
        <dbReference type="ARBA" id="ARBA00022475"/>
    </source>
</evidence>
<dbReference type="EMBL" id="GITU01002047">
    <property type="protein sequence ID" value="MBC1170750.1"/>
    <property type="molecule type" value="Transcribed_RNA"/>
</dbReference>
<evidence type="ECO:0000256" key="10">
    <source>
        <dbReference type="ARBA" id="ARBA00023273"/>
    </source>
</evidence>
<evidence type="ECO:0000313" key="14">
    <source>
        <dbReference type="EMBL" id="MBC1170750.1"/>
    </source>
</evidence>
<feature type="region of interest" description="Disordered" evidence="12">
    <location>
        <begin position="362"/>
        <end position="387"/>
    </location>
</feature>
<keyword evidence="7" id="KW-0969">Cilium</keyword>
<evidence type="ECO:0000256" key="8">
    <source>
        <dbReference type="ARBA" id="ARBA00023136"/>
    </source>
</evidence>
<keyword evidence="16" id="KW-1185">Reference proteome</keyword>
<dbReference type="Pfam" id="PF10149">
    <property type="entry name" value="TM231"/>
    <property type="match status" value="1"/>
</dbReference>